<dbReference type="GO" id="GO:0004519">
    <property type="term" value="F:endonuclease activity"/>
    <property type="evidence" value="ECO:0007669"/>
    <property type="project" value="UniProtKB-KW"/>
</dbReference>
<name>A0ABX0ZKV4_9ACTN</name>
<dbReference type="EMBL" id="JAATEJ010000001">
    <property type="protein sequence ID" value="NJP42283.1"/>
    <property type="molecule type" value="Genomic_DNA"/>
</dbReference>
<keyword evidence="3" id="KW-1185">Reference proteome</keyword>
<dbReference type="Gene3D" id="1.10.30.50">
    <property type="match status" value="1"/>
</dbReference>
<proteinExistence type="predicted"/>
<comment type="caution">
    <text evidence="2">The sequence shown here is derived from an EMBL/GenBank/DDBJ whole genome shotgun (WGS) entry which is preliminary data.</text>
</comment>
<keyword evidence="2" id="KW-0255">Endonuclease</keyword>
<evidence type="ECO:0000313" key="2">
    <source>
        <dbReference type="EMBL" id="NJP42283.1"/>
    </source>
</evidence>
<dbReference type="CDD" id="cd00085">
    <property type="entry name" value="HNHc"/>
    <property type="match status" value="1"/>
</dbReference>
<accession>A0ABX0ZKV4</accession>
<dbReference type="InterPro" id="IPR044925">
    <property type="entry name" value="His-Me_finger_sf"/>
</dbReference>
<feature type="domain" description="HNH nuclease" evidence="1">
    <location>
        <begin position="51"/>
        <end position="110"/>
    </location>
</feature>
<keyword evidence="2" id="KW-0540">Nuclease</keyword>
<dbReference type="Pfam" id="PF01844">
    <property type="entry name" value="HNH"/>
    <property type="match status" value="1"/>
</dbReference>
<evidence type="ECO:0000259" key="1">
    <source>
        <dbReference type="SMART" id="SM00507"/>
    </source>
</evidence>
<dbReference type="InterPro" id="IPR002711">
    <property type="entry name" value="HNH"/>
</dbReference>
<dbReference type="SUPFAM" id="SSF54060">
    <property type="entry name" value="His-Me finger endonucleases"/>
    <property type="match status" value="1"/>
</dbReference>
<sequence>MPTRPPSRCAEPGCRELTTEGRCDEHKRRPWAGRDDKAARYDGISSGEWRALKARIARRDHDTCYLCGAEPDPDDPDAETYVLDHKTPVAEGGSARDLDNLGLLCPSCDRVKSAAEAERGRQRYLARRRGITPP</sequence>
<organism evidence="2 3">
    <name type="scientific">Actinacidiphila epipremni</name>
    <dbReference type="NCBI Taxonomy" id="2053013"/>
    <lineage>
        <taxon>Bacteria</taxon>
        <taxon>Bacillati</taxon>
        <taxon>Actinomycetota</taxon>
        <taxon>Actinomycetes</taxon>
        <taxon>Kitasatosporales</taxon>
        <taxon>Streptomycetaceae</taxon>
        <taxon>Actinacidiphila</taxon>
    </lineage>
</organism>
<dbReference type="Proteomes" id="UP000734511">
    <property type="component" value="Unassembled WGS sequence"/>
</dbReference>
<evidence type="ECO:0000313" key="3">
    <source>
        <dbReference type="Proteomes" id="UP000734511"/>
    </source>
</evidence>
<gene>
    <name evidence="2" type="ORF">HCN08_02460</name>
</gene>
<dbReference type="SMART" id="SM00507">
    <property type="entry name" value="HNHc"/>
    <property type="match status" value="1"/>
</dbReference>
<keyword evidence="2" id="KW-0378">Hydrolase</keyword>
<protein>
    <submittedName>
        <fullName evidence="2">HNH endonuclease</fullName>
    </submittedName>
</protein>
<dbReference type="RefSeq" id="WP_167981116.1">
    <property type="nucleotide sequence ID" value="NZ_JAATEJ010000001.1"/>
</dbReference>
<dbReference type="InterPro" id="IPR003615">
    <property type="entry name" value="HNH_nuc"/>
</dbReference>
<reference evidence="2 3" key="1">
    <citation type="submission" date="2020-03" db="EMBL/GenBank/DDBJ databases">
        <title>WGS of actinomycetes isolated from Thailand.</title>
        <authorList>
            <person name="Thawai C."/>
        </authorList>
    </citation>
    <scope>NUCLEOTIDE SEQUENCE [LARGE SCALE GENOMIC DNA]</scope>
    <source>
        <strain evidence="2 3">PRB2-1</strain>
    </source>
</reference>